<keyword evidence="2" id="KW-1185">Reference proteome</keyword>
<organism evidence="1 2">
    <name type="scientific">Monascus purpureus</name>
    <name type="common">Red mold</name>
    <name type="synonym">Monascus anka</name>
    <dbReference type="NCBI Taxonomy" id="5098"/>
    <lineage>
        <taxon>Eukaryota</taxon>
        <taxon>Fungi</taxon>
        <taxon>Dikarya</taxon>
        <taxon>Ascomycota</taxon>
        <taxon>Pezizomycotina</taxon>
        <taxon>Eurotiomycetes</taxon>
        <taxon>Eurotiomycetidae</taxon>
        <taxon>Eurotiales</taxon>
        <taxon>Aspergillaceae</taxon>
        <taxon>Monascus</taxon>
    </lineage>
</organism>
<dbReference type="EMBL" id="VIFY01000130">
    <property type="protein sequence ID" value="TQB69910.1"/>
    <property type="molecule type" value="Genomic_DNA"/>
</dbReference>
<comment type="caution">
    <text evidence="1">The sequence shown here is derived from an EMBL/GenBank/DDBJ whole genome shotgun (WGS) entry which is preliminary data.</text>
</comment>
<sequence length="155" mass="17672">MAAYFDVTGEVYRIFIHKTLLDLDGTGFMSSYILEYDEQMSEGRDDSFTLLFTHEMVHSFALIEPDESPGFIRLSSPIASDGELNHSKNINAHLNAYFTSPRIDRDICDASSGMSSHWYVEWIFCKHDCAYLLFIDCYLHRQTGVLDIARNGPLG</sequence>
<dbReference type="AlphaFoldDB" id="A0A507QSB0"/>
<evidence type="ECO:0000313" key="1">
    <source>
        <dbReference type="EMBL" id="TQB69910.1"/>
    </source>
</evidence>
<evidence type="ECO:0000313" key="2">
    <source>
        <dbReference type="Proteomes" id="UP000319663"/>
    </source>
</evidence>
<gene>
    <name evidence="1" type="ORF">MPDQ_001228</name>
</gene>
<reference evidence="1 2" key="1">
    <citation type="submission" date="2019-06" db="EMBL/GenBank/DDBJ databases">
        <title>Wine fermentation using esterase from Monascus purpureus.</title>
        <authorList>
            <person name="Geng C."/>
            <person name="Zhang Y."/>
        </authorList>
    </citation>
    <scope>NUCLEOTIDE SEQUENCE [LARGE SCALE GENOMIC DNA]</scope>
    <source>
        <strain evidence="1">HQ1</strain>
    </source>
</reference>
<protein>
    <submittedName>
        <fullName evidence="1">Uncharacterized protein</fullName>
    </submittedName>
</protein>
<proteinExistence type="predicted"/>
<dbReference type="Proteomes" id="UP000319663">
    <property type="component" value="Unassembled WGS sequence"/>
</dbReference>
<name>A0A507QSB0_MONPU</name>
<dbReference type="STRING" id="5098.A0A507QSB0"/>
<accession>A0A507QSB0</accession>